<evidence type="ECO:0000256" key="1">
    <source>
        <dbReference type="SAM" id="MobiDB-lite"/>
    </source>
</evidence>
<dbReference type="OrthoDB" id="5332316at2759"/>
<name>A0A1W2TFS0_ROSNE</name>
<evidence type="ECO:0000313" key="3">
    <source>
        <dbReference type="Proteomes" id="UP000054516"/>
    </source>
</evidence>
<evidence type="ECO:0000313" key="2">
    <source>
        <dbReference type="EMBL" id="GAP86929.2"/>
    </source>
</evidence>
<proteinExistence type="predicted"/>
<feature type="compositionally biased region" description="Low complexity" evidence="1">
    <location>
        <begin position="58"/>
        <end position="68"/>
    </location>
</feature>
<protein>
    <submittedName>
        <fullName evidence="2">Uncharacterized protein</fullName>
    </submittedName>
</protein>
<gene>
    <name evidence="2" type="ORF">SAMD00023353_2400790</name>
</gene>
<dbReference type="Proteomes" id="UP000054516">
    <property type="component" value="Unassembled WGS sequence"/>
</dbReference>
<keyword evidence="3" id="KW-1185">Reference proteome</keyword>
<organism evidence="2">
    <name type="scientific">Rosellinia necatrix</name>
    <name type="common">White root-rot fungus</name>
    <dbReference type="NCBI Taxonomy" id="77044"/>
    <lineage>
        <taxon>Eukaryota</taxon>
        <taxon>Fungi</taxon>
        <taxon>Dikarya</taxon>
        <taxon>Ascomycota</taxon>
        <taxon>Pezizomycotina</taxon>
        <taxon>Sordariomycetes</taxon>
        <taxon>Xylariomycetidae</taxon>
        <taxon>Xylariales</taxon>
        <taxon>Xylariaceae</taxon>
        <taxon>Rosellinia</taxon>
    </lineage>
</organism>
<dbReference type="EMBL" id="DF977469">
    <property type="protein sequence ID" value="GAP86929.2"/>
    <property type="molecule type" value="Genomic_DNA"/>
</dbReference>
<accession>A0A1W2TFS0</accession>
<sequence length="499" mass="54944">MRFHLNIPTQTPKFYDVQGTSARRLMLLRQLNRPLLRSVTAAWRPATNPPAPFHQGASRSNSSSSSSSITENGGEQPEENSDGHHEPSPPAPSDTKPSLFDQLFPDEAKLRKSLGAAAWASRFAAEEPPPRVDVPEDFRDDEDVSAWEESELASKALRAESMLILSAASKSLLESDFMHLGAKGKHVEGWVRGILKVIQARNPDTLEPQGHYFILFDTHEAALSYKDRLEHLWKLAKTHLPGAAATHRHHHRPLQPLPRGLRRTDAGEDVAALVRSFTLVPPTQRHHVQLSRLGPARVAELYHAGGFVDRLAAAAGAGVGVGSLVLLRLERGRLPLAALRRAIADDGAARGLAWRVADLDRGILPFGKSILKASDEVHVVPNNAVDGGGGGGGGVGGGGSEYGGSDEFGFLEQEEKEREEKEEEEEDTMTMRAAVLEAEESNQRHRQYPRFIVPFADKAEAYRFVQSWHRRELRLRMGAGGRGQPSWDEERIVNATVLW</sequence>
<dbReference type="AlphaFoldDB" id="A0A1W2TFS0"/>
<reference evidence="2" key="1">
    <citation type="submission" date="2016-03" db="EMBL/GenBank/DDBJ databases">
        <title>Draft genome sequence of Rosellinia necatrix.</title>
        <authorList>
            <person name="Kanematsu S."/>
        </authorList>
    </citation>
    <scope>NUCLEOTIDE SEQUENCE [LARGE SCALE GENOMIC DNA]</scope>
    <source>
        <strain evidence="2">W97</strain>
    </source>
</reference>
<dbReference type="OMA" id="WVLDFED"/>
<feature type="region of interest" description="Disordered" evidence="1">
    <location>
        <begin position="42"/>
        <end position="100"/>
    </location>
</feature>